<keyword evidence="4" id="KW-1185">Reference proteome</keyword>
<protein>
    <submittedName>
        <fullName evidence="3">DUF5017 domain-containing protein</fullName>
    </submittedName>
</protein>
<keyword evidence="1" id="KW-0732">Signal</keyword>
<proteinExistence type="predicted"/>
<dbReference type="RefSeq" id="WP_264729721.1">
    <property type="nucleotide sequence ID" value="NZ_JAPDNR010000001.1"/>
</dbReference>
<evidence type="ECO:0000313" key="3">
    <source>
        <dbReference type="EMBL" id="MCW3484202.1"/>
    </source>
</evidence>
<dbReference type="Pfam" id="PF16409">
    <property type="entry name" value="DUF5017"/>
    <property type="match status" value="1"/>
</dbReference>
<gene>
    <name evidence="3" type="ORF">OL497_09880</name>
</gene>
<sequence length="296" mass="32602">MRNLLCLLVCVVAGVACSKEKVPTPSLEVTTAASTYKAGEMITFNLTGDPDNITFYSGEPGHHYDYRYRTRAENDLQISFKTLVQFGKIYPNLQLLVSADYRGEADTAKVRAATWKDISSRAVFSAGQDNTASGTISLKAFADPKDSTARLYVAFRYTDYKKTQGQNRWVISAFDAGNVSQEGMVSPLATMATAGWQAIDFRNKETGWMISATRLLMPAAGKEADDNEDWIISKGLDPGYIKPDAGVAIKNISTALPVYKYTYTRPGSYKVVFEGANVRYNGAQRTTREITLTITP</sequence>
<organism evidence="3 4">
    <name type="scientific">Chitinophaga nivalis</name>
    <dbReference type="NCBI Taxonomy" id="2991709"/>
    <lineage>
        <taxon>Bacteria</taxon>
        <taxon>Pseudomonadati</taxon>
        <taxon>Bacteroidota</taxon>
        <taxon>Chitinophagia</taxon>
        <taxon>Chitinophagales</taxon>
        <taxon>Chitinophagaceae</taxon>
        <taxon>Chitinophaga</taxon>
    </lineage>
</organism>
<evidence type="ECO:0000313" key="4">
    <source>
        <dbReference type="Proteomes" id="UP001207742"/>
    </source>
</evidence>
<dbReference type="PROSITE" id="PS51257">
    <property type="entry name" value="PROKAR_LIPOPROTEIN"/>
    <property type="match status" value="1"/>
</dbReference>
<comment type="caution">
    <text evidence="3">The sequence shown here is derived from an EMBL/GenBank/DDBJ whole genome shotgun (WGS) entry which is preliminary data.</text>
</comment>
<feature type="domain" description="DUF5017" evidence="2">
    <location>
        <begin position="16"/>
        <end position="196"/>
    </location>
</feature>
<reference evidence="3 4" key="1">
    <citation type="submission" date="2022-10" db="EMBL/GenBank/DDBJ databases">
        <title>Chitinophaga nivalis PC15 sp. nov., isolated from Pyeongchang county, South Korea.</title>
        <authorList>
            <person name="Trinh H.N."/>
        </authorList>
    </citation>
    <scope>NUCLEOTIDE SEQUENCE [LARGE SCALE GENOMIC DNA]</scope>
    <source>
        <strain evidence="3 4">PC14</strain>
    </source>
</reference>
<evidence type="ECO:0000259" key="2">
    <source>
        <dbReference type="Pfam" id="PF16409"/>
    </source>
</evidence>
<accession>A0ABT3IJQ5</accession>
<dbReference type="InterPro" id="IPR032185">
    <property type="entry name" value="DUF5017"/>
</dbReference>
<feature type="chain" id="PRO_5045092465" evidence="1">
    <location>
        <begin position="19"/>
        <end position="296"/>
    </location>
</feature>
<feature type="signal peptide" evidence="1">
    <location>
        <begin position="1"/>
        <end position="18"/>
    </location>
</feature>
<evidence type="ECO:0000256" key="1">
    <source>
        <dbReference type="SAM" id="SignalP"/>
    </source>
</evidence>
<dbReference type="Proteomes" id="UP001207742">
    <property type="component" value="Unassembled WGS sequence"/>
</dbReference>
<name>A0ABT3IJQ5_9BACT</name>
<dbReference type="EMBL" id="JAPDNS010000001">
    <property type="protein sequence ID" value="MCW3484202.1"/>
    <property type="molecule type" value="Genomic_DNA"/>
</dbReference>